<dbReference type="InterPro" id="IPR020094">
    <property type="entry name" value="TruA/RsuA/RluB/E/F_N"/>
</dbReference>
<comment type="caution">
    <text evidence="7">The sequence shown here is derived from an EMBL/GenBank/DDBJ whole genome shotgun (WGS) entry which is preliminary data.</text>
</comment>
<dbReference type="Gene3D" id="3.30.70.660">
    <property type="entry name" value="Pseudouridine synthase I, catalytic domain, C-terminal subdomain"/>
    <property type="match status" value="1"/>
</dbReference>
<dbReference type="GO" id="GO:0031119">
    <property type="term" value="P:tRNA pseudouridine synthesis"/>
    <property type="evidence" value="ECO:0007669"/>
    <property type="project" value="UniProtKB-UniRule"/>
</dbReference>
<evidence type="ECO:0000313" key="8">
    <source>
        <dbReference type="Proteomes" id="UP001139502"/>
    </source>
</evidence>
<dbReference type="PANTHER" id="PTHR11142:SF0">
    <property type="entry name" value="TRNA PSEUDOURIDINE SYNTHASE-LIKE 1"/>
    <property type="match status" value="1"/>
</dbReference>
<evidence type="ECO:0000256" key="1">
    <source>
        <dbReference type="ARBA" id="ARBA00009375"/>
    </source>
</evidence>
<keyword evidence="3 4" id="KW-0413">Isomerase</keyword>
<dbReference type="InterPro" id="IPR020097">
    <property type="entry name" value="PsdUridine_synth_TruA_a/b_dom"/>
</dbReference>
<keyword evidence="8" id="KW-1185">Reference proteome</keyword>
<protein>
    <recommendedName>
        <fullName evidence="4">tRNA pseudouridine synthase A</fullName>
        <ecNumber evidence="4">5.4.99.12</ecNumber>
    </recommendedName>
    <alternativeName>
        <fullName evidence="4">tRNA pseudouridine(38-40) synthase</fullName>
    </alternativeName>
    <alternativeName>
        <fullName evidence="4">tRNA pseudouridylate synthase I</fullName>
    </alternativeName>
    <alternativeName>
        <fullName evidence="4">tRNA-uridine isomerase I</fullName>
    </alternativeName>
</protein>
<keyword evidence="2 4" id="KW-0819">tRNA processing</keyword>
<dbReference type="Gene3D" id="3.30.70.580">
    <property type="entry name" value="Pseudouridine synthase I, catalytic domain, N-terminal subdomain"/>
    <property type="match status" value="1"/>
</dbReference>
<dbReference type="InterPro" id="IPR001406">
    <property type="entry name" value="PsdUridine_synth_TruA"/>
</dbReference>
<evidence type="ECO:0000259" key="6">
    <source>
        <dbReference type="Pfam" id="PF01416"/>
    </source>
</evidence>
<dbReference type="RefSeq" id="WP_254164854.1">
    <property type="nucleotide sequence ID" value="NZ_JANAFB010000003.1"/>
</dbReference>
<feature type="binding site" evidence="4">
    <location>
        <position position="161"/>
    </location>
    <ligand>
        <name>substrate</name>
    </ligand>
</feature>
<accession>A0A9X2KKC2</accession>
<gene>
    <name evidence="4" type="primary">truA</name>
    <name evidence="7" type="ORF">NBM05_02365</name>
</gene>
<dbReference type="EMBL" id="JANAFB010000003">
    <property type="protein sequence ID" value="MCP3424901.1"/>
    <property type="molecule type" value="Genomic_DNA"/>
</dbReference>
<sequence length="315" mass="33712">MPDAAHPPEHPLGAEAATSAGTVRVRMDLAYDGSCFSGWAKQPGLVTVEGCLEEAIELVLREPVRLTVAGRTDAGVHAGHQVLHLDVPAPRWEALPGRSGDAPGEALARKANGALNRVLGAVGRPPRPGARPAEIGAVEISSAREVPASFDARFSALSRTYLYRIADGPRRRRPLNRASSWALRDALEVEALNRAAEPLLGLHDFLSFCKPRLGATTVRELQELSFARGEGGLIEATVRADAFCHNMVRALIGACVGVAEGKRDAGWIAGRIESPVRDSSIRLAPPEGLMLQRIDYPESPADWAGRAEATRARRA</sequence>
<reference evidence="7" key="1">
    <citation type="submission" date="2022-06" db="EMBL/GenBank/DDBJ databases">
        <title>Rothia sp. isolated from sandalwood seedling.</title>
        <authorList>
            <person name="Tuikhar N."/>
            <person name="Kirdat K."/>
            <person name="Thorat V."/>
            <person name="Swetha P."/>
            <person name="Padma S."/>
            <person name="Sundararaj R."/>
            <person name="Yadav A."/>
        </authorList>
    </citation>
    <scope>NUCLEOTIDE SEQUENCE</scope>
    <source>
        <strain evidence="7">AR01</strain>
    </source>
</reference>
<comment type="catalytic activity">
    <reaction evidence="4 5">
        <text>uridine(38/39/40) in tRNA = pseudouridine(38/39/40) in tRNA</text>
        <dbReference type="Rhea" id="RHEA:22376"/>
        <dbReference type="Rhea" id="RHEA-COMP:10085"/>
        <dbReference type="Rhea" id="RHEA-COMP:10087"/>
        <dbReference type="ChEBI" id="CHEBI:65314"/>
        <dbReference type="ChEBI" id="CHEBI:65315"/>
        <dbReference type="EC" id="5.4.99.12"/>
    </reaction>
</comment>
<feature type="domain" description="Pseudouridine synthase I TruA alpha/beta" evidence="6">
    <location>
        <begin position="195"/>
        <end position="297"/>
    </location>
</feature>
<dbReference type="EC" id="5.4.99.12" evidence="4"/>
<dbReference type="InterPro" id="IPR020095">
    <property type="entry name" value="PsdUridine_synth_TruA_C"/>
</dbReference>
<evidence type="ECO:0000256" key="5">
    <source>
        <dbReference type="RuleBase" id="RU003792"/>
    </source>
</evidence>
<comment type="similarity">
    <text evidence="1 4 5">Belongs to the tRNA pseudouridine synthase TruA family.</text>
</comment>
<evidence type="ECO:0000313" key="7">
    <source>
        <dbReference type="EMBL" id="MCP3424901.1"/>
    </source>
</evidence>
<dbReference type="Proteomes" id="UP001139502">
    <property type="component" value="Unassembled WGS sequence"/>
</dbReference>
<evidence type="ECO:0000256" key="3">
    <source>
        <dbReference type="ARBA" id="ARBA00023235"/>
    </source>
</evidence>
<dbReference type="Pfam" id="PF01416">
    <property type="entry name" value="PseudoU_synth_1"/>
    <property type="match status" value="1"/>
</dbReference>
<dbReference type="InterPro" id="IPR020103">
    <property type="entry name" value="PsdUridine_synth_cat_dom_sf"/>
</dbReference>
<comment type="caution">
    <text evidence="4">Lacks conserved residue(s) required for the propagation of feature annotation.</text>
</comment>
<feature type="active site" description="Nucleophile" evidence="4">
    <location>
        <position position="73"/>
    </location>
</feature>
<evidence type="ECO:0000256" key="4">
    <source>
        <dbReference type="HAMAP-Rule" id="MF_00171"/>
    </source>
</evidence>
<evidence type="ECO:0000256" key="2">
    <source>
        <dbReference type="ARBA" id="ARBA00022694"/>
    </source>
</evidence>
<dbReference type="AlphaFoldDB" id="A0A9X2KKC2"/>
<dbReference type="HAMAP" id="MF_00171">
    <property type="entry name" value="TruA"/>
    <property type="match status" value="1"/>
</dbReference>
<proteinExistence type="inferred from homology"/>
<name>A0A9X2KKC2_9MICC</name>
<organism evidence="7 8">
    <name type="scientific">Rothia santali</name>
    <dbReference type="NCBI Taxonomy" id="2949643"/>
    <lineage>
        <taxon>Bacteria</taxon>
        <taxon>Bacillati</taxon>
        <taxon>Actinomycetota</taxon>
        <taxon>Actinomycetes</taxon>
        <taxon>Micrococcales</taxon>
        <taxon>Micrococcaceae</taxon>
        <taxon>Rothia</taxon>
    </lineage>
</organism>
<dbReference type="GO" id="GO:0003723">
    <property type="term" value="F:RNA binding"/>
    <property type="evidence" value="ECO:0007669"/>
    <property type="project" value="InterPro"/>
</dbReference>
<dbReference type="CDD" id="cd02570">
    <property type="entry name" value="PseudoU_synth_EcTruA"/>
    <property type="match status" value="1"/>
</dbReference>
<dbReference type="PANTHER" id="PTHR11142">
    <property type="entry name" value="PSEUDOURIDYLATE SYNTHASE"/>
    <property type="match status" value="1"/>
</dbReference>
<dbReference type="GO" id="GO:0160147">
    <property type="term" value="F:tRNA pseudouridine(38-40) synthase activity"/>
    <property type="evidence" value="ECO:0007669"/>
    <property type="project" value="UniProtKB-EC"/>
</dbReference>
<dbReference type="SUPFAM" id="SSF55120">
    <property type="entry name" value="Pseudouridine synthase"/>
    <property type="match status" value="1"/>
</dbReference>
<comment type="function">
    <text evidence="4">Formation of pseudouridine at positions 38, 39 and 40 in the anticodon stem and loop of transfer RNAs.</text>
</comment>
<comment type="subunit">
    <text evidence="4">Homodimer.</text>
</comment>